<dbReference type="PANTHER" id="PTHR34138:SF1">
    <property type="entry name" value="CELL SHAPE-DETERMINING PROTEIN MREC"/>
    <property type="match status" value="1"/>
</dbReference>
<dbReference type="InterPro" id="IPR055342">
    <property type="entry name" value="MreC_beta-barrel_core"/>
</dbReference>
<keyword evidence="9" id="KW-1185">Reference proteome</keyword>
<feature type="region of interest" description="Disordered" evidence="6">
    <location>
        <begin position="276"/>
        <end position="297"/>
    </location>
</feature>
<sequence>MKPIFTQGPSVTTRVVIAVMVSLALMVVDHRYHHLETVRSALSVATYPLHFIADLPVSATNWVTEVFATRNHLESENQRLHKENLHFRARQQKFAALEEENMRLRNLLESSFKVGERILIAELIAVDLDPYRQQVLINKGNTSGAYKGQPVLDADAVMGQVVHVNRYNSTVLMITDASHALPVQVNRNGLRTIAMGTGRINELELPHLPNNADIEVGDLLVTSGLGGRFPPGYPVAEVVSVEREPQQPFAVIKAQPSAHLDRTREALLVWTLTPPEARSEIANANPDDPDTTQGAEQ</sequence>
<dbReference type="InterPro" id="IPR042177">
    <property type="entry name" value="Cell/Rod_1"/>
</dbReference>
<comment type="caution">
    <text evidence="8">The sequence shown here is derived from an EMBL/GenBank/DDBJ whole genome shotgun (WGS) entry which is preliminary data.</text>
</comment>
<name>A0A1T2KY55_9GAMM</name>
<dbReference type="PANTHER" id="PTHR34138">
    <property type="entry name" value="CELL SHAPE-DETERMINING PROTEIN MREC"/>
    <property type="match status" value="1"/>
</dbReference>
<protein>
    <recommendedName>
        <fullName evidence="2 5">Cell shape-determining protein MreC</fullName>
    </recommendedName>
    <alternativeName>
        <fullName evidence="4 5">Cell shape protein MreC</fullName>
    </alternativeName>
</protein>
<accession>A0A1T2KY55</accession>
<dbReference type="NCBIfam" id="TIGR00219">
    <property type="entry name" value="mreC"/>
    <property type="match status" value="1"/>
</dbReference>
<comment type="similarity">
    <text evidence="1 5">Belongs to the MreC family.</text>
</comment>
<evidence type="ECO:0000259" key="7">
    <source>
        <dbReference type="Pfam" id="PF04085"/>
    </source>
</evidence>
<dbReference type="GO" id="GO:0008360">
    <property type="term" value="P:regulation of cell shape"/>
    <property type="evidence" value="ECO:0007669"/>
    <property type="project" value="UniProtKB-KW"/>
</dbReference>
<dbReference type="AlphaFoldDB" id="A0A1T2KY55"/>
<evidence type="ECO:0000256" key="5">
    <source>
        <dbReference type="PIRNR" id="PIRNR038471"/>
    </source>
</evidence>
<evidence type="ECO:0000256" key="6">
    <source>
        <dbReference type="SAM" id="MobiDB-lite"/>
    </source>
</evidence>
<dbReference type="PIRSF" id="PIRSF038471">
    <property type="entry name" value="MreC"/>
    <property type="match status" value="1"/>
</dbReference>
<reference evidence="8 9" key="1">
    <citation type="submission" date="2016-11" db="EMBL/GenBank/DDBJ databases">
        <title>Mixed transmission modes and dynamic genome evolution in an obligate animal-bacterial symbiosis.</title>
        <authorList>
            <person name="Russell S.L."/>
            <person name="Corbett-Detig R.B."/>
            <person name="Cavanaugh C.M."/>
        </authorList>
    </citation>
    <scope>NUCLEOTIDE SEQUENCE [LARGE SCALE GENOMIC DNA]</scope>
    <source>
        <strain evidence="8">Se-Cadez</strain>
    </source>
</reference>
<comment type="function">
    <text evidence="5">Involved in formation and maintenance of cell shape.</text>
</comment>
<keyword evidence="3 5" id="KW-0133">Cell shape</keyword>
<dbReference type="InterPro" id="IPR007221">
    <property type="entry name" value="MreC"/>
</dbReference>
<dbReference type="Gene3D" id="2.40.10.340">
    <property type="entry name" value="Rod shape-determining protein MreC, domain 1"/>
    <property type="match status" value="1"/>
</dbReference>
<proteinExistence type="inferred from homology"/>
<dbReference type="Gene3D" id="2.40.10.350">
    <property type="entry name" value="Rod shape-determining protein MreC, domain 2"/>
    <property type="match status" value="1"/>
</dbReference>
<organism evidence="8 9">
    <name type="scientific">Solemya velesiana gill symbiont</name>
    <dbReference type="NCBI Taxonomy" id="1918948"/>
    <lineage>
        <taxon>Bacteria</taxon>
        <taxon>Pseudomonadati</taxon>
        <taxon>Pseudomonadota</taxon>
        <taxon>Gammaproteobacteria</taxon>
        <taxon>sulfur-oxidizing symbionts</taxon>
    </lineage>
</organism>
<dbReference type="EMBL" id="MPRJ01000002">
    <property type="protein sequence ID" value="OOZ37789.1"/>
    <property type="molecule type" value="Genomic_DNA"/>
</dbReference>
<dbReference type="InterPro" id="IPR042175">
    <property type="entry name" value="Cell/Rod_MreC_2"/>
</dbReference>
<evidence type="ECO:0000256" key="3">
    <source>
        <dbReference type="ARBA" id="ARBA00022960"/>
    </source>
</evidence>
<dbReference type="GO" id="GO:0005886">
    <property type="term" value="C:plasma membrane"/>
    <property type="evidence" value="ECO:0007669"/>
    <property type="project" value="TreeGrafter"/>
</dbReference>
<evidence type="ECO:0000256" key="4">
    <source>
        <dbReference type="ARBA" id="ARBA00032089"/>
    </source>
</evidence>
<dbReference type="OrthoDB" id="9808025at2"/>
<evidence type="ECO:0000313" key="8">
    <source>
        <dbReference type="EMBL" id="OOZ37789.1"/>
    </source>
</evidence>
<dbReference type="Proteomes" id="UP000190896">
    <property type="component" value="Unassembled WGS sequence"/>
</dbReference>
<evidence type="ECO:0000256" key="2">
    <source>
        <dbReference type="ARBA" id="ARBA00013855"/>
    </source>
</evidence>
<feature type="domain" description="Rod shape-determining protein MreC beta-barrel core" evidence="7">
    <location>
        <begin position="124"/>
        <end position="270"/>
    </location>
</feature>
<evidence type="ECO:0000256" key="1">
    <source>
        <dbReference type="ARBA" id="ARBA00009369"/>
    </source>
</evidence>
<gene>
    <name evidence="8" type="ORF">BOW51_00545</name>
</gene>
<evidence type="ECO:0000313" key="9">
    <source>
        <dbReference type="Proteomes" id="UP000190896"/>
    </source>
</evidence>
<dbReference type="Pfam" id="PF04085">
    <property type="entry name" value="MreC"/>
    <property type="match status" value="1"/>
</dbReference>